<dbReference type="InterPro" id="IPR013493">
    <property type="entry name" value="CHP02677"/>
</dbReference>
<dbReference type="NCBIfam" id="TIGR02677">
    <property type="entry name" value="TIGR02677 family protein"/>
    <property type="match status" value="1"/>
</dbReference>
<evidence type="ECO:0000313" key="1">
    <source>
        <dbReference type="EMBL" id="AYO31359.1"/>
    </source>
</evidence>
<protein>
    <submittedName>
        <fullName evidence="1">TIGR02677 family protein</fullName>
    </submittedName>
</protein>
<dbReference type="Proteomes" id="UP000280960">
    <property type="component" value="Chromosome"/>
</dbReference>
<sequence length="499" mass="58277">MPQIDRLNMELLKPLDEARYLTAENAARYRVILRFFYEQHQRLRYWLYKEDVFDYMKQFAVFSDYTIEKCEQDLNALSQWKNLISTQDTTKAATLEEFKNKKFRYQLSPYSIEIERMTIRLESLSGYGGSLEPSLFERIYTALLKIIDLSSSPDTAAIHRWWQDLNGDFESIYHNATDYIASLQSSRADELMKTEAFIVYKDRMIDYLRDFIKDLQRFSSAIEEFLKNLDEDVVNSVVEKLVEYELSVPRIDRIPEADEVRGEIKSKWFNLTGWFLGYGGDESEAYRLFNVTNEIIRKITRFAARIAESRSRTLSRKTDYLKLAAAFAACKDLNEAHRLSAAAFGAFNTRHLAGEFERATESITVGVWDEKPCTFKLKPKTRNYSESGNTGAVRDCSESKSQKLKEYLMSLEQEREILEGLIFQNRINLAKLPEVEPFVRITLLRWIGKAMGSRNKTAKTEDGRQYRVIFPKDHERIWLKCTDGNINMPAFIIEFEDVG</sequence>
<name>A0A3G2R7H2_9FIRM</name>
<dbReference type="KEGG" id="bacg:D2962_12795"/>
<keyword evidence="2" id="KW-1185">Reference proteome</keyword>
<organism evidence="1 2">
    <name type="scientific">Biomaibacter acetigenes</name>
    <dbReference type="NCBI Taxonomy" id="2316383"/>
    <lineage>
        <taxon>Bacteria</taxon>
        <taxon>Bacillati</taxon>
        <taxon>Bacillota</taxon>
        <taxon>Clostridia</taxon>
        <taxon>Thermosediminibacterales</taxon>
        <taxon>Tepidanaerobacteraceae</taxon>
        <taxon>Biomaibacter</taxon>
    </lineage>
</organism>
<reference evidence="1 2" key="1">
    <citation type="submission" date="2018-10" db="EMBL/GenBank/DDBJ databases">
        <authorList>
            <person name="Zhang X."/>
        </authorList>
    </citation>
    <scope>NUCLEOTIDE SEQUENCE [LARGE SCALE GENOMIC DNA]</scope>
    <source>
        <strain evidence="1 2">SK-G1</strain>
    </source>
</reference>
<dbReference type="RefSeq" id="WP_122015196.1">
    <property type="nucleotide sequence ID" value="NZ_CP033169.1"/>
</dbReference>
<dbReference type="EMBL" id="CP033169">
    <property type="protein sequence ID" value="AYO31359.1"/>
    <property type="molecule type" value="Genomic_DNA"/>
</dbReference>
<dbReference type="AlphaFoldDB" id="A0A3G2R7H2"/>
<accession>A0A3G2R7H2</accession>
<proteinExistence type="predicted"/>
<evidence type="ECO:0000313" key="2">
    <source>
        <dbReference type="Proteomes" id="UP000280960"/>
    </source>
</evidence>
<dbReference type="Pfam" id="PF09660">
    <property type="entry name" value="DUF2397"/>
    <property type="match status" value="1"/>
</dbReference>
<gene>
    <name evidence="1" type="ORF">D2962_12795</name>
</gene>